<dbReference type="Proteomes" id="UP000766904">
    <property type="component" value="Unassembled WGS sequence"/>
</dbReference>
<proteinExistence type="predicted"/>
<protein>
    <submittedName>
        <fullName evidence="1">Uncharacterized protein</fullName>
    </submittedName>
</protein>
<name>A0A8J8Q212_9EURY</name>
<keyword evidence="2" id="KW-1185">Reference proteome</keyword>
<accession>A0A8J8Q212</accession>
<reference evidence="1" key="1">
    <citation type="submission" date="2017-11" db="EMBL/GenBank/DDBJ databases">
        <authorList>
            <person name="Kajale S.C."/>
            <person name="Sharma A."/>
        </authorList>
    </citation>
    <scope>NUCLEOTIDE SEQUENCE</scope>
    <source>
        <strain evidence="1">LS1_42</strain>
    </source>
</reference>
<comment type="caution">
    <text evidence="1">The sequence shown here is derived from an EMBL/GenBank/DDBJ whole genome shotgun (WGS) entry which is preliminary data.</text>
</comment>
<dbReference type="EMBL" id="PHNJ01000013">
    <property type="protein sequence ID" value="TYL36963.1"/>
    <property type="molecule type" value="Genomic_DNA"/>
</dbReference>
<organism evidence="1 2">
    <name type="scientific">Natronococcus pandeyae</name>
    <dbReference type="NCBI Taxonomy" id="2055836"/>
    <lineage>
        <taxon>Archaea</taxon>
        <taxon>Methanobacteriati</taxon>
        <taxon>Methanobacteriota</taxon>
        <taxon>Stenosarchaea group</taxon>
        <taxon>Halobacteria</taxon>
        <taxon>Halobacteriales</taxon>
        <taxon>Natrialbaceae</taxon>
        <taxon>Natronococcus</taxon>
    </lineage>
</organism>
<evidence type="ECO:0000313" key="2">
    <source>
        <dbReference type="Proteomes" id="UP000766904"/>
    </source>
</evidence>
<evidence type="ECO:0000313" key="1">
    <source>
        <dbReference type="EMBL" id="TYL36963.1"/>
    </source>
</evidence>
<dbReference type="AlphaFoldDB" id="A0A8J8Q212"/>
<gene>
    <name evidence="1" type="ORF">CV102_19620</name>
</gene>
<sequence length="144" mass="15550">MSPAAFQQSQSDVAEGRSTIRCEECQSAFRSESRQAISFLLLDQLTIPAIGCDDHLEQFSSICNLTTTETADLLDHRPAGGICCPGCRLAPNNSPHPMIPIQDGAVVALACSEHQSEIVQRFHAGLQTRRYLTASSSTLTDSSL</sequence>